<dbReference type="EMBL" id="KQ235418">
    <property type="protein sequence ID" value="KMZ99350.1"/>
    <property type="molecule type" value="Genomic_DNA"/>
</dbReference>
<name>A0A0J9TTU6_PLAVI</name>
<accession>A0A0J9TTU6</accession>
<evidence type="ECO:0000259" key="1">
    <source>
        <dbReference type="Pfam" id="PF12319"/>
    </source>
</evidence>
<dbReference type="OrthoDB" id="387681at2759"/>
<dbReference type="AlphaFoldDB" id="A0A0J9TTU6"/>
<dbReference type="Pfam" id="PF12319">
    <property type="entry name" value="TryThrA_C"/>
    <property type="match status" value="1"/>
</dbReference>
<evidence type="ECO:0000313" key="2">
    <source>
        <dbReference type="EMBL" id="KMZ99350.1"/>
    </source>
</evidence>
<gene>
    <name evidence="2" type="ORF">PVNG_04608</name>
</gene>
<dbReference type="InterPro" id="IPR022089">
    <property type="entry name" value="Plasmodium-antigen_C"/>
</dbReference>
<proteinExistence type="predicted"/>
<dbReference type="Proteomes" id="UP000053239">
    <property type="component" value="Unassembled WGS sequence"/>
</dbReference>
<reference evidence="2 3" key="1">
    <citation type="submission" date="2011-09" db="EMBL/GenBank/DDBJ databases">
        <title>The Genome Sequence of Plasmodium vivax North Korean.</title>
        <authorList>
            <consortium name="The Broad Institute Genome Sequencing Platform"/>
            <consortium name="The Broad Institute Genome Sequencing Center for Infectious Disease"/>
            <person name="Neafsey D."/>
            <person name="Carlton J."/>
            <person name="Barnwell J."/>
            <person name="Collins W."/>
            <person name="Escalante A."/>
            <person name="Mullikin J."/>
            <person name="Saul A."/>
            <person name="Guigo R."/>
            <person name="Camara F."/>
            <person name="Young S.K."/>
            <person name="Zeng Q."/>
            <person name="Gargeya S."/>
            <person name="Fitzgerald M."/>
            <person name="Haas B."/>
            <person name="Abouelleil A."/>
            <person name="Alvarado L."/>
            <person name="Arachchi H.M."/>
            <person name="Berlin A."/>
            <person name="Brown A."/>
            <person name="Chapman S.B."/>
            <person name="Chen Z."/>
            <person name="Dunbar C."/>
            <person name="Freedman E."/>
            <person name="Gearin G."/>
            <person name="Gellesch M."/>
            <person name="Goldberg J."/>
            <person name="Griggs A."/>
            <person name="Gujja S."/>
            <person name="Heiman D."/>
            <person name="Howarth C."/>
            <person name="Larson L."/>
            <person name="Lui A."/>
            <person name="MacDonald P.J.P."/>
            <person name="Montmayeur A."/>
            <person name="Murphy C."/>
            <person name="Neiman D."/>
            <person name="Pearson M."/>
            <person name="Priest M."/>
            <person name="Roberts A."/>
            <person name="Saif S."/>
            <person name="Shea T."/>
            <person name="Shenoy N."/>
            <person name="Sisk P."/>
            <person name="Stolte C."/>
            <person name="Sykes S."/>
            <person name="Wortman J."/>
            <person name="Nusbaum C."/>
            <person name="Birren B."/>
        </authorList>
    </citation>
    <scope>NUCLEOTIDE SEQUENCE [LARGE SCALE GENOMIC DNA]</scope>
    <source>
        <strain evidence="2 3">North Korean</strain>
    </source>
</reference>
<protein>
    <recommendedName>
        <fullName evidence="1">Tryptophan/threonine-rich plasmodium antigen C-terminal domain-containing protein</fullName>
    </recommendedName>
</protein>
<feature type="domain" description="Tryptophan/threonine-rich plasmodium antigen C-terminal" evidence="1">
    <location>
        <begin position="27"/>
        <end position="242"/>
    </location>
</feature>
<organism evidence="2 3">
    <name type="scientific">Plasmodium vivax North Korean</name>
    <dbReference type="NCBI Taxonomy" id="1035514"/>
    <lineage>
        <taxon>Eukaryota</taxon>
        <taxon>Sar</taxon>
        <taxon>Alveolata</taxon>
        <taxon>Apicomplexa</taxon>
        <taxon>Aconoidasida</taxon>
        <taxon>Haemosporida</taxon>
        <taxon>Plasmodiidae</taxon>
        <taxon>Plasmodium</taxon>
        <taxon>Plasmodium (Plasmodium)</taxon>
    </lineage>
</organism>
<evidence type="ECO:0000313" key="3">
    <source>
        <dbReference type="Proteomes" id="UP000053239"/>
    </source>
</evidence>
<sequence length="248" mass="30448">MEEEEEETAVYPLKPEDFAKEDSQSTEWLTFIQGLEGDWERLEVSLNKARERWMEQRNKEWAGWLRLIENKWSEYSQISTKGKDPAGLRKREWSDEKWKKWFKAEVKSQIDSHLKKWMNDTHSNLFKILVKDMSQFENKKTKEWLMNHWKKNERGYGSESFEVMTTSKLLNVAKSREWYRANPNINRERRELMKWFLLKENEYLGQEWKKWTQWKKVKFFVFNSMCTTFSGKRLTKEEWNQFVNEIKV</sequence>